<dbReference type="CDD" id="cd00082">
    <property type="entry name" value="HisKA"/>
    <property type="match status" value="1"/>
</dbReference>
<keyword evidence="13" id="KW-0843">Virulence</keyword>
<dbReference type="PANTHER" id="PTHR45528:SF11">
    <property type="entry name" value="HISTIDINE KINASE"/>
    <property type="match status" value="1"/>
</dbReference>
<evidence type="ECO:0000256" key="5">
    <source>
        <dbReference type="ARBA" id="ARBA00022553"/>
    </source>
</evidence>
<dbReference type="SUPFAM" id="SSF55874">
    <property type="entry name" value="ATPase domain of HSP90 chaperone/DNA topoisomerase II/histidine kinase"/>
    <property type="match status" value="1"/>
</dbReference>
<evidence type="ECO:0000256" key="2">
    <source>
        <dbReference type="ARBA" id="ARBA00004651"/>
    </source>
</evidence>
<dbReference type="SMART" id="SM00304">
    <property type="entry name" value="HAMP"/>
    <property type="match status" value="1"/>
</dbReference>
<dbReference type="PANTHER" id="PTHR45528">
    <property type="entry name" value="SENSOR HISTIDINE KINASE CPXA"/>
    <property type="match status" value="1"/>
</dbReference>
<dbReference type="GO" id="GO:0005524">
    <property type="term" value="F:ATP binding"/>
    <property type="evidence" value="ECO:0007669"/>
    <property type="project" value="UniProtKB-KW"/>
</dbReference>
<evidence type="ECO:0000256" key="16">
    <source>
        <dbReference type="ARBA" id="ARBA00040841"/>
    </source>
</evidence>
<keyword evidence="9 20" id="KW-0418">Kinase</keyword>
<dbReference type="PRINTS" id="PR00344">
    <property type="entry name" value="BCTRLSENSOR"/>
</dbReference>
<dbReference type="FunFam" id="1.10.287.130:FF:000001">
    <property type="entry name" value="Two-component sensor histidine kinase"/>
    <property type="match status" value="1"/>
</dbReference>
<dbReference type="RefSeq" id="WP_068679618.1">
    <property type="nucleotide sequence ID" value="NZ_LYPA01000028.1"/>
</dbReference>
<evidence type="ECO:0000256" key="14">
    <source>
        <dbReference type="ARBA" id="ARBA00023136"/>
    </source>
</evidence>
<evidence type="ECO:0000256" key="7">
    <source>
        <dbReference type="ARBA" id="ARBA00022692"/>
    </source>
</evidence>
<evidence type="ECO:0000256" key="10">
    <source>
        <dbReference type="ARBA" id="ARBA00022840"/>
    </source>
</evidence>
<feature type="domain" description="HAMP" evidence="19">
    <location>
        <begin position="177"/>
        <end position="229"/>
    </location>
</feature>
<keyword evidence="12" id="KW-0902">Two-component regulatory system</keyword>
<proteinExistence type="predicted"/>
<keyword evidence="4" id="KW-1003">Cell membrane</keyword>
<keyword evidence="21" id="KW-1185">Reference proteome</keyword>
<feature type="transmembrane region" description="Helical" evidence="17">
    <location>
        <begin position="12"/>
        <end position="32"/>
    </location>
</feature>
<evidence type="ECO:0000256" key="12">
    <source>
        <dbReference type="ARBA" id="ARBA00023012"/>
    </source>
</evidence>
<evidence type="ECO:0000256" key="11">
    <source>
        <dbReference type="ARBA" id="ARBA00022989"/>
    </source>
</evidence>
<keyword evidence="11 17" id="KW-1133">Transmembrane helix</keyword>
<keyword evidence="6" id="KW-0808">Transferase</keyword>
<dbReference type="AlphaFoldDB" id="A0A1A5YRJ0"/>
<keyword evidence="8" id="KW-0547">Nucleotide-binding</keyword>
<dbReference type="InterPro" id="IPR005467">
    <property type="entry name" value="His_kinase_dom"/>
</dbReference>
<dbReference type="InterPro" id="IPR003594">
    <property type="entry name" value="HATPase_dom"/>
</dbReference>
<gene>
    <name evidence="20" type="ORF">A7K91_10510</name>
</gene>
<dbReference type="Proteomes" id="UP000092024">
    <property type="component" value="Unassembled WGS sequence"/>
</dbReference>
<evidence type="ECO:0000256" key="17">
    <source>
        <dbReference type="SAM" id="Phobius"/>
    </source>
</evidence>
<accession>A0A1A5YRJ0</accession>
<protein>
    <recommendedName>
        <fullName evidence="16">Heme sensor protein HssS</fullName>
        <ecNumber evidence="3">2.7.13.3</ecNumber>
    </recommendedName>
</protein>
<dbReference type="Pfam" id="PF00512">
    <property type="entry name" value="HisKA"/>
    <property type="match status" value="1"/>
</dbReference>
<evidence type="ECO:0000256" key="1">
    <source>
        <dbReference type="ARBA" id="ARBA00000085"/>
    </source>
</evidence>
<dbReference type="STRING" id="1844972.A7K91_10510"/>
<reference evidence="20 21" key="1">
    <citation type="submission" date="2016-05" db="EMBL/GenBank/DDBJ databases">
        <title>Paenibacillus oryzae. sp. nov., isolated from the rice root.</title>
        <authorList>
            <person name="Zhang J."/>
            <person name="Zhang X."/>
        </authorList>
    </citation>
    <scope>NUCLEOTIDE SEQUENCE [LARGE SCALE GENOMIC DNA]</scope>
    <source>
        <strain evidence="20 21">1DrF-4</strain>
    </source>
</reference>
<comment type="function">
    <text evidence="15">Member of the two-component regulatory system HssS/HssR involved in intracellular heme homeostasis and tempering of staphylococcal virulence. HssS functions as a heme sensor histidine kinase which is autophosphorylated at a histidine residue and transfers its phosphate group to an aspartate residue of HssR. HssR/HssS activates the expression of hrtAB, an efflux pump, in response to extracellular heme, hemin, hemoglobin or blood.</text>
</comment>
<evidence type="ECO:0000256" key="4">
    <source>
        <dbReference type="ARBA" id="ARBA00022475"/>
    </source>
</evidence>
<evidence type="ECO:0000313" key="20">
    <source>
        <dbReference type="EMBL" id="OBR68237.1"/>
    </source>
</evidence>
<organism evidence="20 21">
    <name type="scientific">Paenibacillus oryzae</name>
    <dbReference type="NCBI Taxonomy" id="1844972"/>
    <lineage>
        <taxon>Bacteria</taxon>
        <taxon>Bacillati</taxon>
        <taxon>Bacillota</taxon>
        <taxon>Bacilli</taxon>
        <taxon>Bacillales</taxon>
        <taxon>Paenibacillaceae</taxon>
        <taxon>Paenibacillus</taxon>
    </lineage>
</organism>
<evidence type="ECO:0000256" key="6">
    <source>
        <dbReference type="ARBA" id="ARBA00022679"/>
    </source>
</evidence>
<evidence type="ECO:0000256" key="13">
    <source>
        <dbReference type="ARBA" id="ARBA00023026"/>
    </source>
</evidence>
<dbReference type="GO" id="GO:0000155">
    <property type="term" value="F:phosphorelay sensor kinase activity"/>
    <property type="evidence" value="ECO:0007669"/>
    <property type="project" value="InterPro"/>
</dbReference>
<evidence type="ECO:0000256" key="8">
    <source>
        <dbReference type="ARBA" id="ARBA00022741"/>
    </source>
</evidence>
<dbReference type="InterPro" id="IPR036097">
    <property type="entry name" value="HisK_dim/P_sf"/>
</dbReference>
<sequence length="451" mass="50507">MIKSLYIRMVLAFFTVVVVGTVLAFFVAVWVFEEKLNENLQTLLLNFGRDTVRVYEALPEDEAESYLSEMKQLDSYYIRIFDETGQFRSYGTLIDHTPANVTTERLKRVLAGELVQVNSNGVSAVLLGMPLQTKSGVKAMFVEPLTPPSTAFLKRWIYSFIIYFLLIGGLMILIASVYLIRPIKKLTKATKRIARGDFDVKLNIKQTGELGDLARSFEQMTNDLRQLEQMRRDFVGNVSHEIKSPLTSISGYAAALKADDLPENERRRYLDIIIEEAKRMTGMNDGLLKLSLLESNSQLLQPSTYSLDEQIRRVIVLLQPQWSAVNIGFDLQLTPVKITADYELLNQVWSNIIVNAIKFSGADETISIVIGQDASNVVVSITDQGIGIAQEDQKHIFDRFFKADRSHKRKNNGSGIGLAIVKQIVLLHGGDIAVQSQPGVGTTISVTLPIK</sequence>
<comment type="catalytic activity">
    <reaction evidence="1">
        <text>ATP + protein L-histidine = ADP + protein N-phospho-L-histidine.</text>
        <dbReference type="EC" id="2.7.13.3"/>
    </reaction>
</comment>
<dbReference type="PROSITE" id="PS50109">
    <property type="entry name" value="HIS_KIN"/>
    <property type="match status" value="1"/>
</dbReference>
<dbReference type="Gene3D" id="3.30.565.10">
    <property type="entry name" value="Histidine kinase-like ATPase, C-terminal domain"/>
    <property type="match status" value="1"/>
</dbReference>
<dbReference type="Pfam" id="PF02518">
    <property type="entry name" value="HATPase_c"/>
    <property type="match status" value="1"/>
</dbReference>
<evidence type="ECO:0000256" key="9">
    <source>
        <dbReference type="ARBA" id="ARBA00022777"/>
    </source>
</evidence>
<dbReference type="GO" id="GO:0005886">
    <property type="term" value="C:plasma membrane"/>
    <property type="evidence" value="ECO:0007669"/>
    <property type="project" value="UniProtKB-SubCell"/>
</dbReference>
<dbReference type="SUPFAM" id="SSF158472">
    <property type="entry name" value="HAMP domain-like"/>
    <property type="match status" value="1"/>
</dbReference>
<dbReference type="SMART" id="SM00388">
    <property type="entry name" value="HisKA"/>
    <property type="match status" value="1"/>
</dbReference>
<dbReference type="InterPro" id="IPR003661">
    <property type="entry name" value="HisK_dim/P_dom"/>
</dbReference>
<name>A0A1A5YRJ0_9BACL</name>
<dbReference type="EMBL" id="LYPA01000028">
    <property type="protein sequence ID" value="OBR68237.1"/>
    <property type="molecule type" value="Genomic_DNA"/>
</dbReference>
<dbReference type="SMART" id="SM00387">
    <property type="entry name" value="HATPase_c"/>
    <property type="match status" value="1"/>
</dbReference>
<dbReference type="FunFam" id="3.30.565.10:FF:000006">
    <property type="entry name" value="Sensor histidine kinase WalK"/>
    <property type="match status" value="1"/>
</dbReference>
<comment type="subcellular location">
    <subcellularLocation>
        <location evidence="2">Cell membrane</location>
        <topology evidence="2">Multi-pass membrane protein</topology>
    </subcellularLocation>
</comment>
<dbReference type="InterPro" id="IPR003660">
    <property type="entry name" value="HAMP_dom"/>
</dbReference>
<feature type="domain" description="Histidine kinase" evidence="18">
    <location>
        <begin position="237"/>
        <end position="451"/>
    </location>
</feature>
<dbReference type="EC" id="2.7.13.3" evidence="3"/>
<comment type="caution">
    <text evidence="20">The sequence shown here is derived from an EMBL/GenBank/DDBJ whole genome shotgun (WGS) entry which is preliminary data.</text>
</comment>
<dbReference type="SUPFAM" id="SSF47384">
    <property type="entry name" value="Homodimeric domain of signal transducing histidine kinase"/>
    <property type="match status" value="1"/>
</dbReference>
<dbReference type="InterPro" id="IPR036890">
    <property type="entry name" value="HATPase_C_sf"/>
</dbReference>
<keyword evidence="14 17" id="KW-0472">Membrane</keyword>
<dbReference type="InterPro" id="IPR050398">
    <property type="entry name" value="HssS/ArlS-like"/>
</dbReference>
<dbReference type="Pfam" id="PF00672">
    <property type="entry name" value="HAMP"/>
    <property type="match status" value="1"/>
</dbReference>
<dbReference type="OrthoDB" id="9813151at2"/>
<dbReference type="Gene3D" id="1.10.287.130">
    <property type="match status" value="1"/>
</dbReference>
<dbReference type="Gene3D" id="6.10.340.10">
    <property type="match status" value="1"/>
</dbReference>
<evidence type="ECO:0000259" key="18">
    <source>
        <dbReference type="PROSITE" id="PS50109"/>
    </source>
</evidence>
<keyword evidence="7 17" id="KW-0812">Transmembrane</keyword>
<dbReference type="CDD" id="cd00075">
    <property type="entry name" value="HATPase"/>
    <property type="match status" value="1"/>
</dbReference>
<keyword evidence="10" id="KW-0067">ATP-binding</keyword>
<dbReference type="InterPro" id="IPR004358">
    <property type="entry name" value="Sig_transdc_His_kin-like_C"/>
</dbReference>
<feature type="transmembrane region" description="Helical" evidence="17">
    <location>
        <begin position="156"/>
        <end position="180"/>
    </location>
</feature>
<evidence type="ECO:0000313" key="21">
    <source>
        <dbReference type="Proteomes" id="UP000092024"/>
    </source>
</evidence>
<evidence type="ECO:0000259" key="19">
    <source>
        <dbReference type="PROSITE" id="PS50885"/>
    </source>
</evidence>
<evidence type="ECO:0000256" key="3">
    <source>
        <dbReference type="ARBA" id="ARBA00012438"/>
    </source>
</evidence>
<dbReference type="PROSITE" id="PS50885">
    <property type="entry name" value="HAMP"/>
    <property type="match status" value="1"/>
</dbReference>
<dbReference type="CDD" id="cd06225">
    <property type="entry name" value="HAMP"/>
    <property type="match status" value="1"/>
</dbReference>
<keyword evidence="5" id="KW-0597">Phosphoprotein</keyword>
<evidence type="ECO:0000256" key="15">
    <source>
        <dbReference type="ARBA" id="ARBA00037219"/>
    </source>
</evidence>